<evidence type="ECO:0000313" key="4">
    <source>
        <dbReference type="EMBL" id="MFC3389142.1"/>
    </source>
</evidence>
<accession>A0ABV7N7N6</accession>
<evidence type="ECO:0000259" key="3">
    <source>
        <dbReference type="PROSITE" id="PS50975"/>
    </source>
</evidence>
<dbReference type="SMART" id="SM01209">
    <property type="entry name" value="GARS_A"/>
    <property type="match status" value="1"/>
</dbReference>
<dbReference type="PANTHER" id="PTHR21621:SF0">
    <property type="entry name" value="BETA-CITRYLGLUTAMATE SYNTHASE B-RELATED"/>
    <property type="match status" value="1"/>
</dbReference>
<feature type="coiled-coil region" evidence="2">
    <location>
        <begin position="469"/>
        <end position="584"/>
    </location>
</feature>
<keyword evidence="1" id="KW-0547">Nucleotide-binding</keyword>
<organism evidence="4 5">
    <name type="scientific">Salinicoccus sesuvii</name>
    <dbReference type="NCBI Taxonomy" id="868281"/>
    <lineage>
        <taxon>Bacteria</taxon>
        <taxon>Bacillati</taxon>
        <taxon>Bacillota</taxon>
        <taxon>Bacilli</taxon>
        <taxon>Bacillales</taxon>
        <taxon>Staphylococcaceae</taxon>
        <taxon>Salinicoccus</taxon>
    </lineage>
</organism>
<comment type="caution">
    <text evidence="4">The sequence shown here is derived from an EMBL/GenBank/DDBJ whole genome shotgun (WGS) entry which is preliminary data.</text>
</comment>
<dbReference type="Pfam" id="PF02955">
    <property type="entry name" value="GSH-S_ATP"/>
    <property type="match status" value="1"/>
</dbReference>
<dbReference type="PROSITE" id="PS50975">
    <property type="entry name" value="ATP_GRASP"/>
    <property type="match status" value="1"/>
</dbReference>
<dbReference type="RefSeq" id="WP_380655743.1">
    <property type="nucleotide sequence ID" value="NZ_JBHRVQ010000001.1"/>
</dbReference>
<proteinExistence type="predicted"/>
<evidence type="ECO:0000256" key="1">
    <source>
        <dbReference type="PROSITE-ProRule" id="PRU00409"/>
    </source>
</evidence>
<dbReference type="SUPFAM" id="SSF56059">
    <property type="entry name" value="Glutathione synthetase ATP-binding domain-like"/>
    <property type="match status" value="1"/>
</dbReference>
<dbReference type="Proteomes" id="UP001595637">
    <property type="component" value="Unassembled WGS sequence"/>
</dbReference>
<gene>
    <name evidence="4" type="ORF">ACFOEO_11195</name>
</gene>
<feature type="domain" description="ATP-grasp" evidence="3">
    <location>
        <begin position="91"/>
        <end position="343"/>
    </location>
</feature>
<dbReference type="EMBL" id="JBHRVQ010000001">
    <property type="protein sequence ID" value="MFC3389142.1"/>
    <property type="molecule type" value="Genomic_DNA"/>
</dbReference>
<keyword evidence="1" id="KW-0067">ATP-binding</keyword>
<dbReference type="Gene3D" id="3.30.470.20">
    <property type="entry name" value="ATP-grasp fold, B domain"/>
    <property type="match status" value="2"/>
</dbReference>
<sequence length="598" mass="68217">MDTNNIKWLDHLEEAIPHEGYGNRLSMYLIALEAWRRGITVNFFTIDNPENKLLIRYSLEFNGRVHRFESSMGDMLSKEAYDVCDYKDLTKKYLSDAGVKVPKGEVFSTSASEAEILEFANSLSFPIVVKPLNENAGKGVFSNVYSEQNLLDVVDYLKTELGYRHIIIEEFISGNEYRMLTVDGKLVGAVNRVPANIVGNGKDSIETLIRVKNRSKSNNPAISKKRIQLDKEVLHEIERKGYTKDSVLENGEQLFLRAKSNISAGGDPVDITDDISEEMKSIAEEATKAIPGLKLAGLDFIVDPETKVSTVIEINTKPMLGLHVFPIKGKARDVVAPIIDLYFPETINTEKSSLFFDFNDKIAPLDHLTVKEVTVSPLEKANVGCSREFIIEQEKNQGNLLKETRLQALKLGVHGFIKKVETDRYNVVAACENDKIMEEFKSFFYRDTEEFGILEVEEQEWHKPIKAGFTIKKETISEIEDKLKKEEKKTSRLTSKIGTLEEKLELEQSETQKKQQEVAHLNEAIESLKRELQELKEANVEVTLKLGETERAFVSTKHTLTEKLETFKREHAKLTRNYEDVLNSKSWKITKPLRRFNR</sequence>
<reference evidence="5" key="1">
    <citation type="journal article" date="2019" name="Int. J. Syst. Evol. Microbiol.">
        <title>The Global Catalogue of Microorganisms (GCM) 10K type strain sequencing project: providing services to taxonomists for standard genome sequencing and annotation.</title>
        <authorList>
            <consortium name="The Broad Institute Genomics Platform"/>
            <consortium name="The Broad Institute Genome Sequencing Center for Infectious Disease"/>
            <person name="Wu L."/>
            <person name="Ma J."/>
        </authorList>
    </citation>
    <scope>NUCLEOTIDE SEQUENCE [LARGE SCALE GENOMIC DNA]</scope>
    <source>
        <strain evidence="5">CCM 7756</strain>
    </source>
</reference>
<dbReference type="InterPro" id="IPR011761">
    <property type="entry name" value="ATP-grasp"/>
</dbReference>
<protein>
    <submittedName>
        <fullName evidence="4">ATP-grasp domain-containing protein</fullName>
    </submittedName>
</protein>
<dbReference type="InterPro" id="IPR004218">
    <property type="entry name" value="GSHS_ATP-bd"/>
</dbReference>
<name>A0ABV7N7N6_9STAP</name>
<keyword evidence="5" id="KW-1185">Reference proteome</keyword>
<dbReference type="PANTHER" id="PTHR21621">
    <property type="entry name" value="RIBOSOMAL PROTEIN S6 MODIFICATION PROTEIN"/>
    <property type="match status" value="1"/>
</dbReference>
<evidence type="ECO:0000313" key="5">
    <source>
        <dbReference type="Proteomes" id="UP001595637"/>
    </source>
</evidence>
<keyword evidence="2" id="KW-0175">Coiled coil</keyword>
<evidence type="ECO:0000256" key="2">
    <source>
        <dbReference type="SAM" id="Coils"/>
    </source>
</evidence>